<keyword evidence="9" id="KW-0830">Ubiquinone</keyword>
<comment type="similarity">
    <text evidence="2 9">Belongs to the complex I subunit 3 family.</text>
</comment>
<evidence type="ECO:0000256" key="3">
    <source>
        <dbReference type="ARBA" id="ARBA00021007"/>
    </source>
</evidence>
<evidence type="ECO:0000256" key="1">
    <source>
        <dbReference type="ARBA" id="ARBA00004370"/>
    </source>
</evidence>
<keyword evidence="9" id="KW-0679">Respiratory chain</keyword>
<dbReference type="Pfam" id="PF00507">
    <property type="entry name" value="Oxidored_q4"/>
    <property type="match status" value="1"/>
</dbReference>
<name>A0A343YNB9_9MOLL</name>
<dbReference type="GO" id="GO:0030964">
    <property type="term" value="C:NADH dehydrogenase complex"/>
    <property type="evidence" value="ECO:0007669"/>
    <property type="project" value="TreeGrafter"/>
</dbReference>
<dbReference type="InterPro" id="IPR000440">
    <property type="entry name" value="NADH_UbQ/plastoQ_OxRdtase_su3"/>
</dbReference>
<evidence type="ECO:0000256" key="5">
    <source>
        <dbReference type="ARBA" id="ARBA00022692"/>
    </source>
</evidence>
<organism evidence="10">
    <name type="scientific">Scutopus robustus</name>
    <dbReference type="NCBI Taxonomy" id="2109553"/>
    <lineage>
        <taxon>Eukaryota</taxon>
        <taxon>Metazoa</taxon>
        <taxon>Spiralia</taxon>
        <taxon>Lophotrochozoa</taxon>
        <taxon>Mollusca</taxon>
        <taxon>Aplacophora</taxon>
        <taxon>Caudofoveata</taxon>
        <taxon>Limifossorimorpha</taxon>
        <taxon>Limifossorida</taxon>
        <taxon>Scutopodidae</taxon>
        <taxon>Scutopus</taxon>
    </lineage>
</organism>
<evidence type="ECO:0000313" key="10">
    <source>
        <dbReference type="EMBL" id="AWL21426.1"/>
    </source>
</evidence>
<evidence type="ECO:0000256" key="9">
    <source>
        <dbReference type="RuleBase" id="RU003640"/>
    </source>
</evidence>
<feature type="transmembrane region" description="Helical" evidence="9">
    <location>
        <begin position="57"/>
        <end position="78"/>
    </location>
</feature>
<gene>
    <name evidence="10" type="primary">ND3</name>
</gene>
<accession>A0A343YNB9</accession>
<keyword evidence="9" id="KW-0520">NAD</keyword>
<dbReference type="EC" id="7.1.1.2" evidence="9"/>
<evidence type="ECO:0000256" key="7">
    <source>
        <dbReference type="ARBA" id="ARBA00023136"/>
    </source>
</evidence>
<dbReference type="RefSeq" id="YP_009499365.1">
    <property type="nucleotide sequence ID" value="NC_038081.1"/>
</dbReference>
<comment type="function">
    <text evidence="9">Core subunit of the mitochondrial membrane respiratory chain NADH dehydrogenase (Complex I) which catalyzes electron transfer from NADH through the respiratory chain, using ubiquinone as an electron acceptor. Essential for the catalytic activity of complex I.</text>
</comment>
<dbReference type="GO" id="GO:0031966">
    <property type="term" value="C:mitochondrial membrane"/>
    <property type="evidence" value="ECO:0007669"/>
    <property type="project" value="UniProtKB-SubCell"/>
</dbReference>
<keyword evidence="9" id="KW-1278">Translocase</keyword>
<protein>
    <recommendedName>
        <fullName evidence="3 9">NADH-ubiquinone oxidoreductase chain 3</fullName>
        <ecNumber evidence="9">7.1.1.2</ecNumber>
    </recommendedName>
</protein>
<dbReference type="GeneID" id="37502747"/>
<geneLocation type="mitochondrion" evidence="10"/>
<comment type="subcellular location">
    <subcellularLocation>
        <location evidence="1">Membrane</location>
    </subcellularLocation>
    <subcellularLocation>
        <location evidence="9">Mitochondrion membrane</location>
        <topology evidence="9">Multi-pass membrane protein</topology>
    </subcellularLocation>
</comment>
<dbReference type="CTD" id="4537"/>
<keyword evidence="9 10" id="KW-0496">Mitochondrion</keyword>
<keyword evidence="6 9" id="KW-1133">Transmembrane helix</keyword>
<dbReference type="PANTHER" id="PTHR11058">
    <property type="entry name" value="NADH-UBIQUINONE OXIDOREDUCTASE CHAIN 3"/>
    <property type="match status" value="1"/>
</dbReference>
<keyword evidence="7 9" id="KW-0472">Membrane</keyword>
<evidence type="ECO:0000256" key="6">
    <source>
        <dbReference type="ARBA" id="ARBA00022989"/>
    </source>
</evidence>
<reference evidence="10" key="1">
    <citation type="journal article" date="2018" name="Mol. Phylogenet. Evol.">
        <title>Mitogenomics reveals phylogenetic relationships of caudofoveate aplacophoran molluscs.</title>
        <authorList>
            <person name="Mikkelsen N.T."/>
            <person name="Kocot K.M."/>
            <person name="Halanych K.M."/>
        </authorList>
    </citation>
    <scope>NUCLEOTIDE SEQUENCE</scope>
</reference>
<feature type="transmembrane region" description="Helical" evidence="9">
    <location>
        <begin position="90"/>
        <end position="107"/>
    </location>
</feature>
<dbReference type="GO" id="GO:0008137">
    <property type="term" value="F:NADH dehydrogenase (ubiquinone) activity"/>
    <property type="evidence" value="ECO:0007669"/>
    <property type="project" value="UniProtKB-UniRule"/>
</dbReference>
<dbReference type="Gene3D" id="1.20.58.1610">
    <property type="entry name" value="NADH:ubiquinone/plastoquinone oxidoreductase, chain 3"/>
    <property type="match status" value="1"/>
</dbReference>
<evidence type="ECO:0000256" key="2">
    <source>
        <dbReference type="ARBA" id="ARBA00008472"/>
    </source>
</evidence>
<dbReference type="PANTHER" id="PTHR11058:SF9">
    <property type="entry name" value="NADH-UBIQUINONE OXIDOREDUCTASE CHAIN 3"/>
    <property type="match status" value="1"/>
</dbReference>
<keyword evidence="5 9" id="KW-0812">Transmembrane</keyword>
<keyword evidence="4 9" id="KW-0813">Transport</keyword>
<keyword evidence="9" id="KW-0249">Electron transport</keyword>
<dbReference type="AlphaFoldDB" id="A0A343YNB9"/>
<feature type="transmembrane region" description="Helical" evidence="9">
    <location>
        <begin position="6"/>
        <end position="25"/>
    </location>
</feature>
<sequence>MLNVCYTLTIVIFLMTAILLPIYFIRMNTPEQSAKKKNFECGFSLFWSPRTPFSTRFFLLSVVFLVFDVELILLFPLISSSNSLSSNPPYLLIFIFSALLLGVFFEWKEGTFDWMK</sequence>
<evidence type="ECO:0000256" key="4">
    <source>
        <dbReference type="ARBA" id="ARBA00022448"/>
    </source>
</evidence>
<dbReference type="InterPro" id="IPR038430">
    <property type="entry name" value="NDAH_ubi_oxred_su3_sf"/>
</dbReference>
<dbReference type="EMBL" id="MF579533">
    <property type="protein sequence ID" value="AWL21426.1"/>
    <property type="molecule type" value="Genomic_DNA"/>
</dbReference>
<comment type="catalytic activity">
    <reaction evidence="8 9">
        <text>a ubiquinone + NADH + 5 H(+)(in) = a ubiquinol + NAD(+) + 4 H(+)(out)</text>
        <dbReference type="Rhea" id="RHEA:29091"/>
        <dbReference type="Rhea" id="RHEA-COMP:9565"/>
        <dbReference type="Rhea" id="RHEA-COMP:9566"/>
        <dbReference type="ChEBI" id="CHEBI:15378"/>
        <dbReference type="ChEBI" id="CHEBI:16389"/>
        <dbReference type="ChEBI" id="CHEBI:17976"/>
        <dbReference type="ChEBI" id="CHEBI:57540"/>
        <dbReference type="ChEBI" id="CHEBI:57945"/>
        <dbReference type="EC" id="7.1.1.2"/>
    </reaction>
</comment>
<evidence type="ECO:0000256" key="8">
    <source>
        <dbReference type="ARBA" id="ARBA00049551"/>
    </source>
</evidence>
<proteinExistence type="inferred from homology"/>